<evidence type="ECO:0000313" key="2">
    <source>
        <dbReference type="Proteomes" id="UP000078228"/>
    </source>
</evidence>
<organism evidence="1 2">
    <name type="scientific">Moraxella catarrhalis</name>
    <name type="common">Branhamella catarrhalis</name>
    <dbReference type="NCBI Taxonomy" id="480"/>
    <lineage>
        <taxon>Bacteria</taxon>
        <taxon>Pseudomonadati</taxon>
        <taxon>Pseudomonadota</taxon>
        <taxon>Gammaproteobacteria</taxon>
        <taxon>Moraxellales</taxon>
        <taxon>Moraxellaceae</taxon>
        <taxon>Moraxella</taxon>
    </lineage>
</organism>
<sequence length="163" mass="18273">MIGRIEIKGLKELEKKLANLDNAASGKALYSALNAAATPMVKTAKERAALAPEPHKMAYGKSGYVKVEPGLLKSAIRRRRLKRKEYTAIKQGAAIGIYIGKGTKQKLYPRYWHLIEYGTRKMPATPFIRPAFDENKEKSVEIFAKKLKSNIDKALNVSTWLPE</sequence>
<keyword evidence="2" id="KW-1185">Reference proteome</keyword>
<evidence type="ECO:0000313" key="1">
    <source>
        <dbReference type="EMBL" id="OAU97568.1"/>
    </source>
</evidence>
<gene>
    <name evidence="1" type="ORF">AO384_0604</name>
</gene>
<protein>
    <recommendedName>
        <fullName evidence="3">Phage protein, HK97 gp10 family</fullName>
    </recommendedName>
</protein>
<name>A0A198UM56_MORCA</name>
<dbReference type="InterPro" id="IPR010064">
    <property type="entry name" value="HK97-gp10_tail"/>
</dbReference>
<proteinExistence type="predicted"/>
<evidence type="ECO:0008006" key="3">
    <source>
        <dbReference type="Google" id="ProtNLM"/>
    </source>
</evidence>
<dbReference type="AlphaFoldDB" id="A0A198UM56"/>
<dbReference type="PATRIC" id="fig|480.237.peg.1163"/>
<dbReference type="Proteomes" id="UP000078228">
    <property type="component" value="Unassembled WGS sequence"/>
</dbReference>
<reference evidence="1 2" key="1">
    <citation type="journal article" date="2016" name="Genome Biol. Evol.">
        <title>Comparative Genomic Analyses of the Moraxella catarrhalis Serosensitive and Seroresistant Lineages Demonstrate Their Independent Evolution.</title>
        <authorList>
            <person name="Earl J.P."/>
            <person name="de Vries S.P."/>
            <person name="Ahmed A."/>
            <person name="Powell E."/>
            <person name="Schultz M.P."/>
            <person name="Hermans P.W."/>
            <person name="Hill D.J."/>
            <person name="Zhou Z."/>
            <person name="Constantinidou C.I."/>
            <person name="Hu F.Z."/>
            <person name="Bootsma H.J."/>
            <person name="Ehrlich G.D."/>
        </authorList>
    </citation>
    <scope>NUCLEOTIDE SEQUENCE [LARGE SCALE GENOMIC DNA]</scope>
    <source>
        <strain evidence="1 2">Z7542</strain>
    </source>
</reference>
<accession>A0A198UM56</accession>
<dbReference type="NCBIfam" id="TIGR01725">
    <property type="entry name" value="phge_HK97_gp10"/>
    <property type="match status" value="1"/>
</dbReference>
<dbReference type="OrthoDB" id="5736381at2"/>
<dbReference type="EMBL" id="LXHC01000006">
    <property type="protein sequence ID" value="OAU97568.1"/>
    <property type="molecule type" value="Genomic_DNA"/>
</dbReference>
<dbReference type="RefSeq" id="WP_064610692.1">
    <property type="nucleotide sequence ID" value="NZ_LXHB01000049.1"/>
</dbReference>
<comment type="caution">
    <text evidence="1">The sequence shown here is derived from an EMBL/GenBank/DDBJ whole genome shotgun (WGS) entry which is preliminary data.</text>
</comment>